<dbReference type="PANTHER" id="PTHR40115:SF1">
    <property type="entry name" value="INNER MEMBRANE PROTEIN WITH PEPSY TM HELIX"/>
    <property type="match status" value="1"/>
</dbReference>
<protein>
    <recommendedName>
        <fullName evidence="4">Peptidase</fullName>
    </recommendedName>
</protein>
<dbReference type="RefSeq" id="WP_166843392.1">
    <property type="nucleotide sequence ID" value="NZ_JAAONY010000004.1"/>
</dbReference>
<evidence type="ECO:0000313" key="2">
    <source>
        <dbReference type="EMBL" id="MBB6523595.1"/>
    </source>
</evidence>
<name>A0A7X0JWM3_9GAMM</name>
<feature type="transmembrane region" description="Helical" evidence="1">
    <location>
        <begin position="12"/>
        <end position="34"/>
    </location>
</feature>
<dbReference type="AlphaFoldDB" id="A0A7X0JWM3"/>
<dbReference type="PANTHER" id="PTHR40115">
    <property type="entry name" value="INNER MEMBRANE PROTEIN WITH PEPSY TM HELIX"/>
    <property type="match status" value="1"/>
</dbReference>
<gene>
    <name evidence="2" type="ORF">HNR48_003909</name>
</gene>
<comment type="caution">
    <text evidence="2">The sequence shown here is derived from an EMBL/GenBank/DDBJ whole genome shotgun (WGS) entry which is preliminary data.</text>
</comment>
<feature type="transmembrane region" description="Helical" evidence="1">
    <location>
        <begin position="174"/>
        <end position="191"/>
    </location>
</feature>
<evidence type="ECO:0000256" key="1">
    <source>
        <dbReference type="SAM" id="Phobius"/>
    </source>
</evidence>
<dbReference type="InterPro" id="IPR032307">
    <property type="entry name" value="PepSY_TM-like_2"/>
</dbReference>
<organism evidence="2 3">
    <name type="scientific">Pseudoteredinibacter isoporae</name>
    <dbReference type="NCBI Taxonomy" id="570281"/>
    <lineage>
        <taxon>Bacteria</taxon>
        <taxon>Pseudomonadati</taxon>
        <taxon>Pseudomonadota</taxon>
        <taxon>Gammaproteobacteria</taxon>
        <taxon>Cellvibrionales</taxon>
        <taxon>Cellvibrionaceae</taxon>
        <taxon>Pseudoteredinibacter</taxon>
    </lineage>
</organism>
<keyword evidence="1" id="KW-1133">Transmembrane helix</keyword>
<accession>A0A7X0JWM3</accession>
<keyword evidence="1" id="KW-0812">Transmembrane</keyword>
<dbReference type="Proteomes" id="UP000528457">
    <property type="component" value="Unassembled WGS sequence"/>
</dbReference>
<dbReference type="EMBL" id="JACHHT010000004">
    <property type="protein sequence ID" value="MBB6523595.1"/>
    <property type="molecule type" value="Genomic_DNA"/>
</dbReference>
<keyword evidence="1" id="KW-0472">Membrane</keyword>
<evidence type="ECO:0000313" key="3">
    <source>
        <dbReference type="Proteomes" id="UP000528457"/>
    </source>
</evidence>
<feature type="transmembrane region" description="Helical" evidence="1">
    <location>
        <begin position="144"/>
        <end position="165"/>
    </location>
</feature>
<reference evidence="2 3" key="1">
    <citation type="submission" date="2020-08" db="EMBL/GenBank/DDBJ databases">
        <title>Genomic Encyclopedia of Type Strains, Phase IV (KMG-IV): sequencing the most valuable type-strain genomes for metagenomic binning, comparative biology and taxonomic classification.</title>
        <authorList>
            <person name="Goeker M."/>
        </authorList>
    </citation>
    <scope>NUCLEOTIDE SEQUENCE [LARGE SCALE GENOMIC DNA]</scope>
    <source>
        <strain evidence="2 3">DSM 22368</strain>
    </source>
</reference>
<proteinExistence type="predicted"/>
<keyword evidence="3" id="KW-1185">Reference proteome</keyword>
<evidence type="ECO:0008006" key="4">
    <source>
        <dbReference type="Google" id="ProtNLM"/>
    </source>
</evidence>
<dbReference type="Pfam" id="PF16357">
    <property type="entry name" value="PepSY_TM_like_2"/>
    <property type="match status" value="1"/>
</dbReference>
<sequence>MKVNKTLWRWSRLLHIYAAIALLLLLLFFAFTGITLNHPSWFVGEAQEQEIEFQLDAYKAEQGAQFSPNQIGQIEQALGLNFSQLKIEDDGEVLFFDAQMPGGFASGELELESGLVTASRSDFGVWAWMNDLHKGRHTGLAWKLLLDVSSVLILLFSISGLILLLPNRRYLKPAVYLGFLTAAVCTVALVAS</sequence>
<dbReference type="InParanoid" id="A0A7X0JWM3"/>